<protein>
    <submittedName>
        <fullName evidence="1">Uncharacterized protein</fullName>
    </submittedName>
</protein>
<sequence length="54" mass="6221">MYNININNYFHSSGILLFKLKFQDILTNVAGSASSQVRMNFQRRSVTKNKIKAI</sequence>
<name>A0A0E9V3N5_ANGAN</name>
<reference evidence="1" key="2">
    <citation type="journal article" date="2015" name="Fish Shellfish Immunol.">
        <title>Early steps in the European eel (Anguilla anguilla)-Vibrio vulnificus interaction in the gills: Role of the RtxA13 toxin.</title>
        <authorList>
            <person name="Callol A."/>
            <person name="Pajuelo D."/>
            <person name="Ebbesson L."/>
            <person name="Teles M."/>
            <person name="MacKenzie S."/>
            <person name="Amaro C."/>
        </authorList>
    </citation>
    <scope>NUCLEOTIDE SEQUENCE</scope>
</reference>
<reference evidence="1" key="1">
    <citation type="submission" date="2014-11" db="EMBL/GenBank/DDBJ databases">
        <authorList>
            <person name="Amaro Gonzalez C."/>
        </authorList>
    </citation>
    <scope>NUCLEOTIDE SEQUENCE</scope>
</reference>
<accession>A0A0E9V3N5</accession>
<dbReference type="EMBL" id="GBXM01035925">
    <property type="protein sequence ID" value="JAH72652.1"/>
    <property type="molecule type" value="Transcribed_RNA"/>
</dbReference>
<organism evidence="1">
    <name type="scientific">Anguilla anguilla</name>
    <name type="common">European freshwater eel</name>
    <name type="synonym">Muraena anguilla</name>
    <dbReference type="NCBI Taxonomy" id="7936"/>
    <lineage>
        <taxon>Eukaryota</taxon>
        <taxon>Metazoa</taxon>
        <taxon>Chordata</taxon>
        <taxon>Craniata</taxon>
        <taxon>Vertebrata</taxon>
        <taxon>Euteleostomi</taxon>
        <taxon>Actinopterygii</taxon>
        <taxon>Neopterygii</taxon>
        <taxon>Teleostei</taxon>
        <taxon>Anguilliformes</taxon>
        <taxon>Anguillidae</taxon>
        <taxon>Anguilla</taxon>
    </lineage>
</organism>
<proteinExistence type="predicted"/>
<dbReference type="AlphaFoldDB" id="A0A0E9V3N5"/>
<evidence type="ECO:0000313" key="1">
    <source>
        <dbReference type="EMBL" id="JAH72652.1"/>
    </source>
</evidence>